<gene>
    <name evidence="1" type="ORF">Poly41_28140</name>
</gene>
<evidence type="ECO:0000313" key="2">
    <source>
        <dbReference type="Proteomes" id="UP000319143"/>
    </source>
</evidence>
<protein>
    <submittedName>
        <fullName evidence="1">Uncharacterized protein</fullName>
    </submittedName>
</protein>
<dbReference type="Proteomes" id="UP000319143">
    <property type="component" value="Unassembled WGS sequence"/>
</dbReference>
<dbReference type="AlphaFoldDB" id="A0A5C6DNP2"/>
<reference evidence="1 2" key="1">
    <citation type="submission" date="2019-02" db="EMBL/GenBank/DDBJ databases">
        <title>Deep-cultivation of Planctomycetes and their phenomic and genomic characterization uncovers novel biology.</title>
        <authorList>
            <person name="Wiegand S."/>
            <person name="Jogler M."/>
            <person name="Boedeker C."/>
            <person name="Pinto D."/>
            <person name="Vollmers J."/>
            <person name="Rivas-Marin E."/>
            <person name="Kohn T."/>
            <person name="Peeters S.H."/>
            <person name="Heuer A."/>
            <person name="Rast P."/>
            <person name="Oberbeckmann S."/>
            <person name="Bunk B."/>
            <person name="Jeske O."/>
            <person name="Meyerdierks A."/>
            <person name="Storesund J.E."/>
            <person name="Kallscheuer N."/>
            <person name="Luecker S."/>
            <person name="Lage O.M."/>
            <person name="Pohl T."/>
            <person name="Merkel B.J."/>
            <person name="Hornburger P."/>
            <person name="Mueller R.-W."/>
            <person name="Bruemmer F."/>
            <person name="Labrenz M."/>
            <person name="Spormann A.M."/>
            <person name="Op Den Camp H."/>
            <person name="Overmann J."/>
            <person name="Amann R."/>
            <person name="Jetten M.S.M."/>
            <person name="Mascher T."/>
            <person name="Medema M.H."/>
            <person name="Devos D.P."/>
            <person name="Kaster A.-K."/>
            <person name="Ovreas L."/>
            <person name="Rohde M."/>
            <person name="Galperin M.Y."/>
            <person name="Jogler C."/>
        </authorList>
    </citation>
    <scope>NUCLEOTIDE SEQUENCE [LARGE SCALE GENOMIC DNA]</scope>
    <source>
        <strain evidence="1 2">Poly41</strain>
    </source>
</reference>
<keyword evidence="2" id="KW-1185">Reference proteome</keyword>
<sequence>MPEIECFSKTFFYHSGGCPVWGFATQVYPKTFSICQAPRDRNGAADPLEPRDCLGLWYPPAWWMVEFSRPESEQKRLRFDQKPVIHDFVNVDRCSFILTQLHPPTIILVQQP</sequence>
<name>A0A5C6DNP2_9BACT</name>
<accession>A0A5C6DNP2</accession>
<proteinExistence type="predicted"/>
<evidence type="ECO:0000313" key="1">
    <source>
        <dbReference type="EMBL" id="TWU38338.1"/>
    </source>
</evidence>
<organism evidence="1 2">
    <name type="scientific">Novipirellula artificiosorum</name>
    <dbReference type="NCBI Taxonomy" id="2528016"/>
    <lineage>
        <taxon>Bacteria</taxon>
        <taxon>Pseudomonadati</taxon>
        <taxon>Planctomycetota</taxon>
        <taxon>Planctomycetia</taxon>
        <taxon>Pirellulales</taxon>
        <taxon>Pirellulaceae</taxon>
        <taxon>Novipirellula</taxon>
    </lineage>
</organism>
<dbReference type="EMBL" id="SJPV01000004">
    <property type="protein sequence ID" value="TWU38338.1"/>
    <property type="molecule type" value="Genomic_DNA"/>
</dbReference>
<comment type="caution">
    <text evidence="1">The sequence shown here is derived from an EMBL/GenBank/DDBJ whole genome shotgun (WGS) entry which is preliminary data.</text>
</comment>